<feature type="transmembrane region" description="Helical" evidence="5">
    <location>
        <begin position="532"/>
        <end position="557"/>
    </location>
</feature>
<dbReference type="EMBL" id="HE575323">
    <property type="protein sequence ID" value="CCC94076.1"/>
    <property type="molecule type" value="Genomic_DNA"/>
</dbReference>
<dbReference type="PANTHER" id="PTHR22950:SF682">
    <property type="entry name" value="TRANSMEMBRANE AMINO ACID TRANSPORTER FAMILY PROTEIN"/>
    <property type="match status" value="1"/>
</dbReference>
<feature type="transmembrane region" description="Helical" evidence="5">
    <location>
        <begin position="77"/>
        <end position="99"/>
    </location>
</feature>
<dbReference type="AlphaFoldDB" id="G0UXF9"/>
<evidence type="ECO:0000256" key="5">
    <source>
        <dbReference type="SAM" id="Phobius"/>
    </source>
</evidence>
<feature type="transmembrane region" description="Helical" evidence="5">
    <location>
        <begin position="169"/>
        <end position="189"/>
    </location>
</feature>
<dbReference type="VEuPathDB" id="TriTrypDB:TcIL3000_10_8520"/>
<dbReference type="Pfam" id="PF01490">
    <property type="entry name" value="Aa_trans"/>
    <property type="match status" value="1"/>
</dbReference>
<reference evidence="7" key="1">
    <citation type="journal article" date="2012" name="Proc. Natl. Acad. Sci. U.S.A.">
        <title>Antigenic diversity is generated by distinct evolutionary mechanisms in African trypanosome species.</title>
        <authorList>
            <person name="Jackson A.P."/>
            <person name="Berry A."/>
            <person name="Aslett M."/>
            <person name="Allison H.C."/>
            <person name="Burton P."/>
            <person name="Vavrova-Anderson J."/>
            <person name="Brown R."/>
            <person name="Browne H."/>
            <person name="Corton N."/>
            <person name="Hauser H."/>
            <person name="Gamble J."/>
            <person name="Gilderthorp R."/>
            <person name="Marcello L."/>
            <person name="McQuillan J."/>
            <person name="Otto T.D."/>
            <person name="Quail M.A."/>
            <person name="Sanders M.J."/>
            <person name="van Tonder A."/>
            <person name="Ginger M.L."/>
            <person name="Field M.C."/>
            <person name="Barry J.D."/>
            <person name="Hertz-Fowler C."/>
            <person name="Berriman M."/>
        </authorList>
    </citation>
    <scope>NUCLEOTIDE SEQUENCE</scope>
    <source>
        <strain evidence="7">IL3000</strain>
    </source>
</reference>
<gene>
    <name evidence="7" type="ORF">TCIL3000_10_8520</name>
</gene>
<comment type="subcellular location">
    <subcellularLocation>
        <location evidence="1">Membrane</location>
        <topology evidence="1">Multi-pass membrane protein</topology>
    </subcellularLocation>
</comment>
<accession>G0UXF9</accession>
<feature type="transmembrane region" description="Helical" evidence="5">
    <location>
        <begin position="324"/>
        <end position="352"/>
    </location>
</feature>
<evidence type="ECO:0000259" key="6">
    <source>
        <dbReference type="Pfam" id="PF01490"/>
    </source>
</evidence>
<feature type="transmembrane region" description="Helical" evidence="5">
    <location>
        <begin position="372"/>
        <end position="392"/>
    </location>
</feature>
<evidence type="ECO:0000256" key="3">
    <source>
        <dbReference type="ARBA" id="ARBA00022989"/>
    </source>
</evidence>
<keyword evidence="4 5" id="KW-0472">Membrane</keyword>
<protein>
    <submittedName>
        <fullName evidence="7">Uncharacterized protein TCIL3000_10_8520</fullName>
    </submittedName>
</protein>
<feature type="transmembrane region" description="Helical" evidence="5">
    <location>
        <begin position="460"/>
        <end position="481"/>
    </location>
</feature>
<evidence type="ECO:0000256" key="1">
    <source>
        <dbReference type="ARBA" id="ARBA00004141"/>
    </source>
</evidence>
<name>G0UXF9_TRYCI</name>
<evidence type="ECO:0000256" key="4">
    <source>
        <dbReference type="ARBA" id="ARBA00023136"/>
    </source>
</evidence>
<sequence>MDSHRKPLLSRNHAAHAAQRQSFTSRISLLVAQRLSVVGIEEEPRYGTVAGATVNTLCNVVGAGVLSLPLALHNASIVGGFVLLFFMAILGGVAAYMVIVGCEATKRFSFAEVVAHALFPAHDFEEFCLRAGKPVSHNVNLVGGSTREIDELHEQHKKRLITQRLRRRIIIVLLELLIFFNNYGTLIIYSRVIGDSMPPVVRSYLHASGIFVTRTFWLVTSGVIFFFLSCARHMDELKWTSLLGFLTILYIVVVVAVRYVTSLQPEPYPNVDPAALAGINWYHISLDILRTVSTYSIAFSYHSNIPYFYRELKDRQPSNMLKSVYIAFPIITACYATTGLLGYLTFGTLVAAPSVGGDIVRNYPADDDLVNIGRLGLFFHFACVYPILSVCARRGLHRVIMHALTWTTLTSKYMGNEDAADENTVYYTVTRKGRGSSFIGGAETLDDIDRDVGSPEDTTTLAIVLEAFFIVSTSVLFAAYVSGISVVIDFLGTLLGTVMMFSIPGLAGWCIASRAHPLDFALIRRTRLFMTFAFLLILTGVVSTVIGVAVLIQQYAFPSD</sequence>
<proteinExistence type="predicted"/>
<keyword evidence="3 5" id="KW-1133">Transmembrane helix</keyword>
<evidence type="ECO:0000313" key="7">
    <source>
        <dbReference type="EMBL" id="CCC94076.1"/>
    </source>
</evidence>
<feature type="domain" description="Amino acid transporter transmembrane" evidence="6">
    <location>
        <begin position="48"/>
        <end position="553"/>
    </location>
</feature>
<keyword evidence="2 5" id="KW-0812">Transmembrane</keyword>
<dbReference type="PANTHER" id="PTHR22950">
    <property type="entry name" value="AMINO ACID TRANSPORTER"/>
    <property type="match status" value="1"/>
</dbReference>
<dbReference type="InterPro" id="IPR013057">
    <property type="entry name" value="AA_transpt_TM"/>
</dbReference>
<organism evidence="7">
    <name type="scientific">Trypanosoma congolense (strain IL3000)</name>
    <dbReference type="NCBI Taxonomy" id="1068625"/>
    <lineage>
        <taxon>Eukaryota</taxon>
        <taxon>Discoba</taxon>
        <taxon>Euglenozoa</taxon>
        <taxon>Kinetoplastea</taxon>
        <taxon>Metakinetoplastina</taxon>
        <taxon>Trypanosomatida</taxon>
        <taxon>Trypanosomatidae</taxon>
        <taxon>Trypanosoma</taxon>
        <taxon>Nannomonas</taxon>
    </lineage>
</organism>
<dbReference type="GO" id="GO:0016020">
    <property type="term" value="C:membrane"/>
    <property type="evidence" value="ECO:0007669"/>
    <property type="project" value="UniProtKB-SubCell"/>
</dbReference>
<feature type="transmembrane region" description="Helical" evidence="5">
    <location>
        <begin position="487"/>
        <end position="511"/>
    </location>
</feature>
<dbReference type="GO" id="GO:0015179">
    <property type="term" value="F:L-amino acid transmembrane transporter activity"/>
    <property type="evidence" value="ECO:0007669"/>
    <property type="project" value="TreeGrafter"/>
</dbReference>
<feature type="transmembrane region" description="Helical" evidence="5">
    <location>
        <begin position="281"/>
        <end position="303"/>
    </location>
</feature>
<evidence type="ECO:0000256" key="2">
    <source>
        <dbReference type="ARBA" id="ARBA00022692"/>
    </source>
</evidence>
<feature type="transmembrane region" description="Helical" evidence="5">
    <location>
        <begin position="209"/>
        <end position="230"/>
    </location>
</feature>
<feature type="transmembrane region" description="Helical" evidence="5">
    <location>
        <begin position="242"/>
        <end position="261"/>
    </location>
</feature>